<reference evidence="3" key="1">
    <citation type="journal article" date="2019" name="Int. J. Syst. Evol. Microbiol.">
        <title>The Global Catalogue of Microorganisms (GCM) 10K type strain sequencing project: providing services to taxonomists for standard genome sequencing and annotation.</title>
        <authorList>
            <consortium name="The Broad Institute Genomics Platform"/>
            <consortium name="The Broad Institute Genome Sequencing Center for Infectious Disease"/>
            <person name="Wu L."/>
            <person name="Ma J."/>
        </authorList>
    </citation>
    <scope>NUCLEOTIDE SEQUENCE [LARGE SCALE GENOMIC DNA]</scope>
    <source>
        <strain evidence="3">NCAIM B.02333</strain>
    </source>
</reference>
<sequence length="62" mass="6328">MPEQSRPRLAIGIGVGLVVLGAVLALAFADVETPVIGLRQAGVVLIVIGAIDIVAVLAARKR</sequence>
<dbReference type="EMBL" id="JBHRWW010000019">
    <property type="protein sequence ID" value="MFC3690274.1"/>
    <property type="molecule type" value="Genomic_DNA"/>
</dbReference>
<comment type="caution">
    <text evidence="2">The sequence shown here is derived from an EMBL/GenBank/DDBJ whole genome shotgun (WGS) entry which is preliminary data.</text>
</comment>
<evidence type="ECO:0000256" key="1">
    <source>
        <dbReference type="SAM" id="Phobius"/>
    </source>
</evidence>
<protein>
    <submittedName>
        <fullName evidence="2">DUF5708 family protein</fullName>
    </submittedName>
</protein>
<evidence type="ECO:0000313" key="2">
    <source>
        <dbReference type="EMBL" id="MFC3690274.1"/>
    </source>
</evidence>
<organism evidence="2 3">
    <name type="scientific">Aquipuribacter hungaricus</name>
    <dbReference type="NCBI Taxonomy" id="545624"/>
    <lineage>
        <taxon>Bacteria</taxon>
        <taxon>Bacillati</taxon>
        <taxon>Actinomycetota</taxon>
        <taxon>Actinomycetes</taxon>
        <taxon>Micrococcales</taxon>
        <taxon>Intrasporangiaceae</taxon>
        <taxon>Aquipuribacter</taxon>
    </lineage>
</organism>
<feature type="transmembrane region" description="Helical" evidence="1">
    <location>
        <begin position="9"/>
        <end position="29"/>
    </location>
</feature>
<keyword evidence="3" id="KW-1185">Reference proteome</keyword>
<feature type="transmembrane region" description="Helical" evidence="1">
    <location>
        <begin position="41"/>
        <end position="59"/>
    </location>
</feature>
<accession>A0ABV7WLJ7</accession>
<evidence type="ECO:0000313" key="3">
    <source>
        <dbReference type="Proteomes" id="UP001595685"/>
    </source>
</evidence>
<keyword evidence="1" id="KW-0812">Transmembrane</keyword>
<gene>
    <name evidence="2" type="ORF">ACFOLH_18155</name>
</gene>
<keyword evidence="1" id="KW-0472">Membrane</keyword>
<keyword evidence="1" id="KW-1133">Transmembrane helix</keyword>
<dbReference type="RefSeq" id="WP_340289314.1">
    <property type="nucleotide sequence ID" value="NZ_JBBEOI010000006.1"/>
</dbReference>
<proteinExistence type="predicted"/>
<dbReference type="Proteomes" id="UP001595685">
    <property type="component" value="Unassembled WGS sequence"/>
</dbReference>
<name>A0ABV7WLJ7_9MICO</name>